<keyword evidence="2" id="KW-0732">Signal</keyword>
<organism evidence="3 4">
    <name type="scientific">Evansella caseinilytica</name>
    <dbReference type="NCBI Taxonomy" id="1503961"/>
    <lineage>
        <taxon>Bacteria</taxon>
        <taxon>Bacillati</taxon>
        <taxon>Bacillota</taxon>
        <taxon>Bacilli</taxon>
        <taxon>Bacillales</taxon>
        <taxon>Bacillaceae</taxon>
        <taxon>Evansella</taxon>
    </lineage>
</organism>
<dbReference type="AlphaFoldDB" id="A0A1H3RKK7"/>
<name>A0A1H3RKK7_9BACI</name>
<dbReference type="PROSITE" id="PS51257">
    <property type="entry name" value="PROKAR_LIPOPROTEIN"/>
    <property type="match status" value="1"/>
</dbReference>
<feature type="chain" id="PRO_5038684286" description="Carbohydrate-binding domain-containing protein" evidence="2">
    <location>
        <begin position="21"/>
        <end position="723"/>
    </location>
</feature>
<proteinExistence type="predicted"/>
<feature type="region of interest" description="Disordered" evidence="1">
    <location>
        <begin position="297"/>
        <end position="331"/>
    </location>
</feature>
<feature type="compositionally biased region" description="Gly residues" evidence="1">
    <location>
        <begin position="616"/>
        <end position="643"/>
    </location>
</feature>
<evidence type="ECO:0000313" key="3">
    <source>
        <dbReference type="EMBL" id="SDZ26284.1"/>
    </source>
</evidence>
<protein>
    <recommendedName>
        <fullName evidence="5">Carbohydrate-binding domain-containing protein</fullName>
    </recommendedName>
</protein>
<dbReference type="OrthoDB" id="9812829at2"/>
<feature type="signal peptide" evidence="2">
    <location>
        <begin position="1"/>
        <end position="20"/>
    </location>
</feature>
<accession>A0A1H3RKK7</accession>
<gene>
    <name evidence="3" type="ORF">SAMN05421736_108160</name>
</gene>
<evidence type="ECO:0008006" key="5">
    <source>
        <dbReference type="Google" id="ProtNLM"/>
    </source>
</evidence>
<evidence type="ECO:0000256" key="1">
    <source>
        <dbReference type="SAM" id="MobiDB-lite"/>
    </source>
</evidence>
<feature type="region of interest" description="Disordered" evidence="1">
    <location>
        <begin position="608"/>
        <end position="676"/>
    </location>
</feature>
<dbReference type="Pfam" id="PF14262">
    <property type="entry name" value="Cthe_2159"/>
    <property type="match status" value="1"/>
</dbReference>
<evidence type="ECO:0000313" key="4">
    <source>
        <dbReference type="Proteomes" id="UP000198935"/>
    </source>
</evidence>
<sequence length="723" mass="74105">MKRQKKYVKGAILLSLSLLAACNSDANGTEQSTAAGSSDSTEEVSAAISELVTYGDDDFYSDWENENPAYIELNGTDVDFDASAPLVFADGVLTIKAGGVYVLSGELDDGQIVIDAEDNIAVRLVLNGAAISSSTSAAIYVVQAEKTIISLPEGTENMISDGEQYVYEDSSTDEPNAAIYSKDDLTINGSGTLIVNGNYNNGITSKDDLKITGGDISITAADDGLMGRDLVAVNDGTITIESSGDGIKSTNDKDATVGMIILEGGTFEITAESDGIQAVNSLIVTDGEYTIVTGGGSPETISNNDGMMGGPGNRNTTSSDTDEESASTKGLKAETEVTITGGTFAIDSLDDTVHSNGDITITGGDLTLASGDDGIHADEDVTMTDGAVTVVKSYEGIEGNNITLEGGTIDVTASDDGINVAGGNDESGMDIEAASEGRMLTITGGTIYVNADGDGIDSNGSISMSDGLVIVNGPTANMDGALDYDSSFDITGGTIIAAGSSGMAQAASDESAQPSIMMTYSETQAAGTLVHLEDSEGNTIVTFAPEKTYQSIFISSPSLTTGSSYTLYSGGSATGTAVNGLYADGSYEGGTEIVTFELTDSVTWLNESGVTTGRSSGPGGGNPGEGGMRPDGEGSNPGEGGMPPEGEGEMPMEGEGQTPPDRGGNFGNMFDDLDEETRAEVEAIMEEARAGTITQEEMQQRLEELGVEFPGNGGMPGGREGDN</sequence>
<dbReference type="Proteomes" id="UP000198935">
    <property type="component" value="Unassembled WGS sequence"/>
</dbReference>
<dbReference type="STRING" id="1503961.SAMN05421736_108160"/>
<dbReference type="InterPro" id="IPR025584">
    <property type="entry name" value="Cthe_2159"/>
</dbReference>
<reference evidence="4" key="1">
    <citation type="submission" date="2016-10" db="EMBL/GenBank/DDBJ databases">
        <authorList>
            <person name="Varghese N."/>
            <person name="Submissions S."/>
        </authorList>
    </citation>
    <scope>NUCLEOTIDE SEQUENCE [LARGE SCALE GENOMIC DNA]</scope>
    <source>
        <strain evidence="4">SP</strain>
    </source>
</reference>
<dbReference type="EMBL" id="FNPI01000008">
    <property type="protein sequence ID" value="SDZ26284.1"/>
    <property type="molecule type" value="Genomic_DNA"/>
</dbReference>
<evidence type="ECO:0000256" key="2">
    <source>
        <dbReference type="SAM" id="SignalP"/>
    </source>
</evidence>
<keyword evidence="4" id="KW-1185">Reference proteome</keyword>